<evidence type="ECO:0000256" key="1">
    <source>
        <dbReference type="SAM" id="MobiDB-lite"/>
    </source>
</evidence>
<feature type="compositionally biased region" description="Basic residues" evidence="1">
    <location>
        <begin position="95"/>
        <end position="106"/>
    </location>
</feature>
<dbReference type="EMBL" id="JANPWB010000007">
    <property type="protein sequence ID" value="KAJ1170083.1"/>
    <property type="molecule type" value="Genomic_DNA"/>
</dbReference>
<name>A0AAV7T0Z6_PLEWA</name>
<comment type="caution">
    <text evidence="2">The sequence shown here is derived from an EMBL/GenBank/DDBJ whole genome shotgun (WGS) entry which is preliminary data.</text>
</comment>
<gene>
    <name evidence="2" type="ORF">NDU88_001964</name>
</gene>
<proteinExistence type="predicted"/>
<evidence type="ECO:0000313" key="2">
    <source>
        <dbReference type="EMBL" id="KAJ1170083.1"/>
    </source>
</evidence>
<accession>A0AAV7T0Z6</accession>
<evidence type="ECO:0000313" key="3">
    <source>
        <dbReference type="Proteomes" id="UP001066276"/>
    </source>
</evidence>
<dbReference type="Proteomes" id="UP001066276">
    <property type="component" value="Chromosome 4_1"/>
</dbReference>
<feature type="region of interest" description="Disordered" evidence="1">
    <location>
        <begin position="39"/>
        <end position="106"/>
    </location>
</feature>
<sequence>MGRPTRCSCDHDVGYALCRRGSEPGESPVTRWRAWQARQLGHGPQPSVARVVAGDSAAQPQRGKERRPRAQSGRGRSQSLEEIGGIDQAVEGRTRGPRRPRVTAAG</sequence>
<dbReference type="AlphaFoldDB" id="A0AAV7T0Z6"/>
<protein>
    <submittedName>
        <fullName evidence="2">Uncharacterized protein</fullName>
    </submittedName>
</protein>
<keyword evidence="3" id="KW-1185">Reference proteome</keyword>
<organism evidence="2 3">
    <name type="scientific">Pleurodeles waltl</name>
    <name type="common">Iberian ribbed newt</name>
    <dbReference type="NCBI Taxonomy" id="8319"/>
    <lineage>
        <taxon>Eukaryota</taxon>
        <taxon>Metazoa</taxon>
        <taxon>Chordata</taxon>
        <taxon>Craniata</taxon>
        <taxon>Vertebrata</taxon>
        <taxon>Euteleostomi</taxon>
        <taxon>Amphibia</taxon>
        <taxon>Batrachia</taxon>
        <taxon>Caudata</taxon>
        <taxon>Salamandroidea</taxon>
        <taxon>Salamandridae</taxon>
        <taxon>Pleurodelinae</taxon>
        <taxon>Pleurodeles</taxon>
    </lineage>
</organism>
<reference evidence="2" key="1">
    <citation type="journal article" date="2022" name="bioRxiv">
        <title>Sequencing and chromosome-scale assembly of the giantPleurodeles waltlgenome.</title>
        <authorList>
            <person name="Brown T."/>
            <person name="Elewa A."/>
            <person name="Iarovenko S."/>
            <person name="Subramanian E."/>
            <person name="Araus A.J."/>
            <person name="Petzold A."/>
            <person name="Susuki M."/>
            <person name="Suzuki K.-i.T."/>
            <person name="Hayashi T."/>
            <person name="Toyoda A."/>
            <person name="Oliveira C."/>
            <person name="Osipova E."/>
            <person name="Leigh N.D."/>
            <person name="Simon A."/>
            <person name="Yun M.H."/>
        </authorList>
    </citation>
    <scope>NUCLEOTIDE SEQUENCE</scope>
    <source>
        <strain evidence="2">20211129_DDA</strain>
        <tissue evidence="2">Liver</tissue>
    </source>
</reference>